<comment type="catalytic activity">
    <reaction evidence="6">
        <text>NAD(+) + H2O = ADP-D-ribose + nicotinamide + H(+)</text>
        <dbReference type="Rhea" id="RHEA:16301"/>
        <dbReference type="ChEBI" id="CHEBI:15377"/>
        <dbReference type="ChEBI" id="CHEBI:15378"/>
        <dbReference type="ChEBI" id="CHEBI:17154"/>
        <dbReference type="ChEBI" id="CHEBI:57540"/>
        <dbReference type="ChEBI" id="CHEBI:57967"/>
        <dbReference type="EC" id="3.2.2.6"/>
    </reaction>
    <physiologicalReaction direction="left-to-right" evidence="6">
        <dbReference type="Rhea" id="RHEA:16302"/>
    </physiologicalReaction>
</comment>
<dbReference type="InterPro" id="IPR044974">
    <property type="entry name" value="Disease_R_plants"/>
</dbReference>
<dbReference type="SUPFAM" id="SSF52200">
    <property type="entry name" value="Toll/Interleukin receptor TIR domain"/>
    <property type="match status" value="1"/>
</dbReference>
<dbReference type="FunFam" id="3.40.50.10140:FF:000007">
    <property type="entry name" value="Disease resistance protein (TIR-NBS-LRR class)"/>
    <property type="match status" value="1"/>
</dbReference>
<dbReference type="InterPro" id="IPR042197">
    <property type="entry name" value="Apaf_helical"/>
</dbReference>
<gene>
    <name evidence="9" type="ORF">FSB_LOCUS37535</name>
</gene>
<dbReference type="PROSITE" id="PS50104">
    <property type="entry name" value="TIR"/>
    <property type="match status" value="1"/>
</dbReference>
<organism evidence="9">
    <name type="scientific">Fagus sylvatica</name>
    <name type="common">Beechnut</name>
    <dbReference type="NCBI Taxonomy" id="28930"/>
    <lineage>
        <taxon>Eukaryota</taxon>
        <taxon>Viridiplantae</taxon>
        <taxon>Streptophyta</taxon>
        <taxon>Embryophyta</taxon>
        <taxon>Tracheophyta</taxon>
        <taxon>Spermatophyta</taxon>
        <taxon>Magnoliopsida</taxon>
        <taxon>eudicotyledons</taxon>
        <taxon>Gunneridae</taxon>
        <taxon>Pentapetalae</taxon>
        <taxon>rosids</taxon>
        <taxon>fabids</taxon>
        <taxon>Fagales</taxon>
        <taxon>Fagaceae</taxon>
        <taxon>Fagus</taxon>
    </lineage>
</organism>
<evidence type="ECO:0000256" key="5">
    <source>
        <dbReference type="ARBA" id="ARBA00023027"/>
    </source>
</evidence>
<keyword evidence="5" id="KW-0520">NAD</keyword>
<dbReference type="FunFam" id="1.10.8.430:FF:000002">
    <property type="entry name" value="Disease resistance protein (TIR-NBS-LRR class)"/>
    <property type="match status" value="1"/>
</dbReference>
<dbReference type="GO" id="GO:0007165">
    <property type="term" value="P:signal transduction"/>
    <property type="evidence" value="ECO:0007669"/>
    <property type="project" value="InterPro"/>
</dbReference>
<accession>A0A2N9HD27</accession>
<dbReference type="PANTHER" id="PTHR11017">
    <property type="entry name" value="LEUCINE-RICH REPEAT-CONTAINING PROTEIN"/>
    <property type="match status" value="1"/>
</dbReference>
<dbReference type="InterPro" id="IPR000157">
    <property type="entry name" value="TIR_dom"/>
</dbReference>
<dbReference type="GO" id="GO:0061809">
    <property type="term" value="F:NAD+ nucleosidase activity, cyclic ADP-ribose generating"/>
    <property type="evidence" value="ECO:0007669"/>
    <property type="project" value="UniProtKB-EC"/>
</dbReference>
<dbReference type="InterPro" id="IPR058192">
    <property type="entry name" value="WHD_ROQ1-like"/>
</dbReference>
<dbReference type="InterPro" id="IPR035897">
    <property type="entry name" value="Toll_tir_struct_dom_sf"/>
</dbReference>
<dbReference type="InterPro" id="IPR002182">
    <property type="entry name" value="NB-ARC"/>
</dbReference>
<dbReference type="AlphaFoldDB" id="A0A2N9HD27"/>
<dbReference type="Pfam" id="PF00931">
    <property type="entry name" value="NB-ARC"/>
    <property type="match status" value="1"/>
</dbReference>
<evidence type="ECO:0000256" key="2">
    <source>
        <dbReference type="ARBA" id="ARBA00022614"/>
    </source>
</evidence>
<evidence type="ECO:0000313" key="9">
    <source>
        <dbReference type="EMBL" id="SPD09653.1"/>
    </source>
</evidence>
<dbReference type="InterPro" id="IPR045344">
    <property type="entry name" value="C-JID"/>
</dbReference>
<name>A0A2N9HD27_FAGSY</name>
<evidence type="ECO:0000256" key="1">
    <source>
        <dbReference type="ARBA" id="ARBA00011982"/>
    </source>
</evidence>
<dbReference type="SMART" id="SM00255">
    <property type="entry name" value="TIR"/>
    <property type="match status" value="1"/>
</dbReference>
<dbReference type="Pfam" id="PF23282">
    <property type="entry name" value="WHD_ROQ1"/>
    <property type="match status" value="1"/>
</dbReference>
<dbReference type="InterPro" id="IPR027417">
    <property type="entry name" value="P-loop_NTPase"/>
</dbReference>
<evidence type="ECO:0000256" key="6">
    <source>
        <dbReference type="ARBA" id="ARBA00047304"/>
    </source>
</evidence>
<dbReference type="SUPFAM" id="SSF52540">
    <property type="entry name" value="P-loop containing nucleoside triphosphate hydrolases"/>
    <property type="match status" value="1"/>
</dbReference>
<evidence type="ECO:0000256" key="4">
    <source>
        <dbReference type="ARBA" id="ARBA00022801"/>
    </source>
</evidence>
<dbReference type="GO" id="GO:0043531">
    <property type="term" value="F:ADP binding"/>
    <property type="evidence" value="ECO:0007669"/>
    <property type="project" value="InterPro"/>
</dbReference>
<proteinExistence type="predicted"/>
<dbReference type="Gene3D" id="3.40.50.10140">
    <property type="entry name" value="Toll/interleukin-1 receptor homology (TIR) domain"/>
    <property type="match status" value="1"/>
</dbReference>
<feature type="region of interest" description="Disordered" evidence="7">
    <location>
        <begin position="1029"/>
        <end position="1069"/>
    </location>
</feature>
<dbReference type="PRINTS" id="PR00364">
    <property type="entry name" value="DISEASERSIST"/>
</dbReference>
<dbReference type="SUPFAM" id="SSF52058">
    <property type="entry name" value="L domain-like"/>
    <property type="match status" value="1"/>
</dbReference>
<dbReference type="Gene3D" id="3.40.50.300">
    <property type="entry name" value="P-loop containing nucleotide triphosphate hydrolases"/>
    <property type="match status" value="1"/>
</dbReference>
<evidence type="ECO:0000256" key="7">
    <source>
        <dbReference type="SAM" id="MobiDB-lite"/>
    </source>
</evidence>
<reference evidence="9" key="1">
    <citation type="submission" date="2018-02" db="EMBL/GenBank/DDBJ databases">
        <authorList>
            <person name="Cohen D.B."/>
            <person name="Kent A.D."/>
        </authorList>
    </citation>
    <scope>NUCLEOTIDE SEQUENCE</scope>
</reference>
<keyword evidence="3" id="KW-0677">Repeat</keyword>
<keyword evidence="2" id="KW-0433">Leucine-rich repeat</keyword>
<dbReference type="GO" id="GO:0006952">
    <property type="term" value="P:defense response"/>
    <property type="evidence" value="ECO:0007669"/>
    <property type="project" value="InterPro"/>
</dbReference>
<dbReference type="Pfam" id="PF01582">
    <property type="entry name" value="TIR"/>
    <property type="match status" value="1"/>
</dbReference>
<dbReference type="InterPro" id="IPR032675">
    <property type="entry name" value="LRR_dom_sf"/>
</dbReference>
<dbReference type="EMBL" id="OIVN01003224">
    <property type="protein sequence ID" value="SPD09653.1"/>
    <property type="molecule type" value="Genomic_DNA"/>
</dbReference>
<feature type="domain" description="TIR" evidence="8">
    <location>
        <begin position="18"/>
        <end position="181"/>
    </location>
</feature>
<evidence type="ECO:0000256" key="3">
    <source>
        <dbReference type="ARBA" id="ARBA00022737"/>
    </source>
</evidence>
<keyword evidence="4" id="KW-0378">Hydrolase</keyword>
<dbReference type="PANTHER" id="PTHR11017:SF527">
    <property type="entry name" value="TMV RESISTANCE PROTEIN N-LIKE"/>
    <property type="match status" value="1"/>
</dbReference>
<protein>
    <recommendedName>
        <fullName evidence="1">ADP-ribosyl cyclase/cyclic ADP-ribose hydrolase</fullName>
        <ecNumber evidence="1">3.2.2.6</ecNumber>
    </recommendedName>
</protein>
<evidence type="ECO:0000259" key="8">
    <source>
        <dbReference type="PROSITE" id="PS50104"/>
    </source>
</evidence>
<dbReference type="Pfam" id="PF20160">
    <property type="entry name" value="C-JID"/>
    <property type="match status" value="1"/>
</dbReference>
<dbReference type="EC" id="3.2.2.6" evidence="1"/>
<sequence>MALMGTESASSSAVTHGWKYDVFLSFKGTDTRTNFTDHLYAALKQKGIFTFRDDEEVRRGTVISLELMNAIEESRFAIVILSKDYASSSWCLTELAKIIECMKKKRLKVLPVFHYVDPSDVQNQRGTFAEAFAKHKEHFKEDVDTWRAALEQVASIAGFDLRNQHEAKVIEEIVGKIFGKLTSTYSIVDKDLVGINSRMEELVNLLGMGLNDVRFIGIWGMGGIGKTTLARVVYERFRDDFDGSSFLANVREESGKHGLVSLQKRLLFDVLFWSTDFLSDQWQLRMIIQERLCHKRVLVILDDVDQPDQLEALAGEQSWFGQGSRIIITTRDQHQLIRHQMAEVQIYKHRGLNNDESLKLFSRKAFKKDHPPEGYEELSQKFIYYAQGLPLALKVLGSFLIGRTLDLWESALRRFKENPPRNILDVLQTSFDDLEEREKNIFLDIACFLESVHVTNILQTLYDRPEIDIDVLLKKSLITISSGCFQMHDLLQELGKEIVRRESPTEPGGRSRLWFYKDIVHVLKNNTGTKQVESIVLTTPLHKEEHLNAEAFSKMINLRMLKIGDVQFPQGLSYLSNELRFIKWHGYPLESMPTGFQPNNLVQLRMSDSHIKQLWRGVMSLNGLKLIDLSGSRNLIETPNLSGAPNLEDLNLEDCTGLSKIDPSFGNLKCLIRVLKKFPKIVGNMSRLWRLNLENTAIKDLSVEHLTGLIQLDLRDCKNLSSLSNASCSLSSLQYLNLNGCSKLDKLPENLGNLEGLEELSVCRTAIRRLPPSIVLLKNLYILDLSCCKDLQLLPALPLNIKDIIVDGCTSLETLPIRPEDDFHPSLSLLNCFKLIENQGYGSNIFLTVLRHYFQNLTGIDVIIPGSEIPKWFSHQSVGASMDFHEGPSDFMGIAVCAVFVRHQHQPLHQSPLKISGFCVSWCCSVIGCTGEYGGRVIPEEFVEIDSYNLWLKYFPFKKGNFEERLSPIHSNGFSWNTVKCEQYGTGLEVTKCGARLVDKKAIEDLKQTMTGCSIIPYDFDDFDYYDEDELSGPRGETGTSNDVDDELSGPRGEAGTSNDVDVPHPKRIRLPNLNEAACEEEESSETASCHESAQLISFFSL</sequence>
<dbReference type="Gene3D" id="3.80.10.10">
    <property type="entry name" value="Ribonuclease Inhibitor"/>
    <property type="match status" value="2"/>
</dbReference>
<dbReference type="Gene3D" id="1.10.8.430">
    <property type="entry name" value="Helical domain of apoptotic protease-activating factors"/>
    <property type="match status" value="1"/>
</dbReference>